<dbReference type="GO" id="GO:0022857">
    <property type="term" value="F:transmembrane transporter activity"/>
    <property type="evidence" value="ECO:0007669"/>
    <property type="project" value="TreeGrafter"/>
</dbReference>
<dbReference type="AlphaFoldDB" id="A0A1I1GXJ7"/>
<evidence type="ECO:0000256" key="6">
    <source>
        <dbReference type="ARBA" id="ARBA00038076"/>
    </source>
</evidence>
<comment type="similarity">
    <text evidence="6">Belongs to the ABC-4 integral membrane protein family.</text>
</comment>
<evidence type="ECO:0000256" key="3">
    <source>
        <dbReference type="ARBA" id="ARBA00022692"/>
    </source>
</evidence>
<evidence type="ECO:0000256" key="1">
    <source>
        <dbReference type="ARBA" id="ARBA00004651"/>
    </source>
</evidence>
<dbReference type="OrthoDB" id="9780560at2"/>
<dbReference type="PANTHER" id="PTHR30572:SF4">
    <property type="entry name" value="ABC TRANSPORTER PERMEASE YTRF"/>
    <property type="match status" value="1"/>
</dbReference>
<feature type="transmembrane region" description="Helical" evidence="7">
    <location>
        <begin position="397"/>
        <end position="420"/>
    </location>
</feature>
<feature type="transmembrane region" description="Helical" evidence="7">
    <location>
        <begin position="276"/>
        <end position="300"/>
    </location>
</feature>
<keyword evidence="5 7" id="KW-0472">Membrane</keyword>
<dbReference type="GO" id="GO:0005886">
    <property type="term" value="C:plasma membrane"/>
    <property type="evidence" value="ECO:0007669"/>
    <property type="project" value="UniProtKB-SubCell"/>
</dbReference>
<reference evidence="9 10" key="1">
    <citation type="submission" date="2016-10" db="EMBL/GenBank/DDBJ databases">
        <authorList>
            <person name="de Groot N.N."/>
        </authorList>
    </citation>
    <scope>NUCLEOTIDE SEQUENCE [LARGE SCALE GENOMIC DNA]</scope>
    <source>
        <strain evidence="9 10">CGMCC 1.7056</strain>
    </source>
</reference>
<gene>
    <name evidence="9" type="ORF">SAMN04487968_104105</name>
</gene>
<dbReference type="InterPro" id="IPR050250">
    <property type="entry name" value="Macrolide_Exporter_MacB"/>
</dbReference>
<accession>A0A1I1GXJ7</accession>
<keyword evidence="4 7" id="KW-1133">Transmembrane helix</keyword>
<evidence type="ECO:0000313" key="9">
    <source>
        <dbReference type="EMBL" id="SFC16235.1"/>
    </source>
</evidence>
<evidence type="ECO:0000313" key="10">
    <source>
        <dbReference type="Proteomes" id="UP000198832"/>
    </source>
</evidence>
<feature type="domain" description="ABC3 transporter permease C-terminal" evidence="8">
    <location>
        <begin position="659"/>
        <end position="775"/>
    </location>
</feature>
<feature type="transmembrane region" description="Helical" evidence="7">
    <location>
        <begin position="371"/>
        <end position="391"/>
    </location>
</feature>
<dbReference type="Proteomes" id="UP000198832">
    <property type="component" value="Unassembled WGS sequence"/>
</dbReference>
<dbReference type="InterPro" id="IPR003838">
    <property type="entry name" value="ABC3_permease_C"/>
</dbReference>
<dbReference type="Pfam" id="PF02687">
    <property type="entry name" value="FtsX"/>
    <property type="match status" value="2"/>
</dbReference>
<feature type="transmembrane region" description="Helical" evidence="7">
    <location>
        <begin position="320"/>
        <end position="340"/>
    </location>
</feature>
<dbReference type="EMBL" id="FOLB01000004">
    <property type="protein sequence ID" value="SFC16235.1"/>
    <property type="molecule type" value="Genomic_DNA"/>
</dbReference>
<protein>
    <submittedName>
        <fullName evidence="9">Putative ABC transport system permease protein</fullName>
    </submittedName>
</protein>
<feature type="transmembrane region" description="Helical" evidence="7">
    <location>
        <begin position="747"/>
        <end position="767"/>
    </location>
</feature>
<feature type="domain" description="ABC3 transporter permease C-terminal" evidence="8">
    <location>
        <begin position="229"/>
        <end position="350"/>
    </location>
</feature>
<dbReference type="STRING" id="574651.SAMN04487968_104105"/>
<feature type="transmembrane region" description="Helical" evidence="7">
    <location>
        <begin position="651"/>
        <end position="680"/>
    </location>
</feature>
<feature type="transmembrane region" description="Helical" evidence="7">
    <location>
        <begin position="701"/>
        <end position="727"/>
    </location>
</feature>
<name>A0A1I1GXJ7_9ACTN</name>
<sequence length="784" mass="80887">MRSVWLGSLRTHTRRYVSAALAVAVGVAFVVVTAALASSTRSGLAAGIDAPYRHADAVVKRPDVDTAAALVETHDASPVGWTDQPVRRGDRVLANHVEIGVSPTEPAWQWQDLTAGRFPVGPGEALVDTNAAKAKHVALGDRLRLGTGEQRLDVTVVGLAKAPTQLAQATVYVIWPDLLTWRDQVFLTSIGVAGDTAGIDHAQPVDTYLTDVRTELDRQVDVVALVLLLFAAIALFVSVLVIANTFSILFAQRMRDFALLRCVGATRRQVARSVRLEAITIGTLASLLGLVAGFGLGDGIVRLIGALSDNAPLGPVDIGLGWIVGAFVIGLVVTLVASWLPTRRVLTVTPMAALRPHEDVEPRTGAGRLRLALGLLLVLGGVALLTMSVAARNTLVMVAGGGAAFTGVLLLGPVLMPALVRAAGSLLGRFAGPEARLASANAVRNPRRTAATAASLLVGVTLTTAVLTGMATARDAITDAGDTDHPVDLTLTSTTPLPGDVASRAGAVPGVAEAVGLAGTRAQVAGRDVVLLAAPASHDVLRSTAFVPGPGEITLPADVADAVPDTVTVTVGGHRADLRVVTASSFSQGALVTQQTLADLSDHPETYAVWVRADDGADPDDLGGDLGALAPDADLENGLADRAWVDLQLDIFTGAVVGLLAISVLIALVGIANTLGLSVLERSREHALLRALGLTRRGLRRMLAAEAVLLSVVATVLGTAIGVAFAWVGVRVMVAQAFDDVPMVLPLGQLALVVLIAAGAGLVSCLLPARRAARVAPAQGLALD</sequence>
<evidence type="ECO:0000259" key="8">
    <source>
        <dbReference type="Pfam" id="PF02687"/>
    </source>
</evidence>
<dbReference type="PANTHER" id="PTHR30572">
    <property type="entry name" value="MEMBRANE COMPONENT OF TRANSPORTER-RELATED"/>
    <property type="match status" value="1"/>
</dbReference>
<comment type="subcellular location">
    <subcellularLocation>
        <location evidence="1">Cell membrane</location>
        <topology evidence="1">Multi-pass membrane protein</topology>
    </subcellularLocation>
</comment>
<evidence type="ECO:0000256" key="2">
    <source>
        <dbReference type="ARBA" id="ARBA00022475"/>
    </source>
</evidence>
<evidence type="ECO:0000256" key="7">
    <source>
        <dbReference type="SAM" id="Phobius"/>
    </source>
</evidence>
<evidence type="ECO:0000256" key="4">
    <source>
        <dbReference type="ARBA" id="ARBA00022989"/>
    </source>
</evidence>
<feature type="transmembrane region" description="Helical" evidence="7">
    <location>
        <begin position="222"/>
        <end position="251"/>
    </location>
</feature>
<feature type="transmembrane region" description="Helical" evidence="7">
    <location>
        <begin position="453"/>
        <end position="473"/>
    </location>
</feature>
<keyword evidence="2" id="KW-1003">Cell membrane</keyword>
<keyword evidence="10" id="KW-1185">Reference proteome</keyword>
<proteinExistence type="inferred from homology"/>
<organism evidence="9 10">
    <name type="scientific">Nocardioides terrae</name>
    <dbReference type="NCBI Taxonomy" id="574651"/>
    <lineage>
        <taxon>Bacteria</taxon>
        <taxon>Bacillati</taxon>
        <taxon>Actinomycetota</taxon>
        <taxon>Actinomycetes</taxon>
        <taxon>Propionibacteriales</taxon>
        <taxon>Nocardioidaceae</taxon>
        <taxon>Nocardioides</taxon>
    </lineage>
</organism>
<dbReference type="RefSeq" id="WP_091121798.1">
    <property type="nucleotide sequence ID" value="NZ_FOLB01000004.1"/>
</dbReference>
<keyword evidence="3 7" id="KW-0812">Transmembrane</keyword>
<evidence type="ECO:0000256" key="5">
    <source>
        <dbReference type="ARBA" id="ARBA00023136"/>
    </source>
</evidence>